<feature type="transmembrane region" description="Helical" evidence="2">
    <location>
        <begin position="38"/>
        <end position="57"/>
    </location>
</feature>
<feature type="transmembrane region" description="Helical" evidence="2">
    <location>
        <begin position="174"/>
        <end position="198"/>
    </location>
</feature>
<evidence type="ECO:0000256" key="1">
    <source>
        <dbReference type="SAM" id="MobiDB-lite"/>
    </source>
</evidence>
<organism evidence="3 4">
    <name type="scientific">Pendulispora rubella</name>
    <dbReference type="NCBI Taxonomy" id="2741070"/>
    <lineage>
        <taxon>Bacteria</taxon>
        <taxon>Pseudomonadati</taxon>
        <taxon>Myxococcota</taxon>
        <taxon>Myxococcia</taxon>
        <taxon>Myxococcales</taxon>
        <taxon>Sorangiineae</taxon>
        <taxon>Pendulisporaceae</taxon>
        <taxon>Pendulispora</taxon>
    </lineage>
</organism>
<protein>
    <submittedName>
        <fullName evidence="3">Uncharacterized protein</fullName>
    </submittedName>
</protein>
<reference evidence="3" key="1">
    <citation type="submission" date="2021-12" db="EMBL/GenBank/DDBJ databases">
        <title>Discovery of the Pendulisporaceae a myxobacterial family with distinct sporulation behavior and unique specialized metabolism.</title>
        <authorList>
            <person name="Garcia R."/>
            <person name="Popoff A."/>
            <person name="Bader C.D."/>
            <person name="Loehr J."/>
            <person name="Walesch S."/>
            <person name="Walt C."/>
            <person name="Boldt J."/>
            <person name="Bunk B."/>
            <person name="Haeckl F.J.F.P.J."/>
            <person name="Gunesch A.P."/>
            <person name="Birkelbach J."/>
            <person name="Nuebel U."/>
            <person name="Pietschmann T."/>
            <person name="Bach T."/>
            <person name="Mueller R."/>
        </authorList>
    </citation>
    <scope>NUCLEOTIDE SEQUENCE</scope>
    <source>
        <strain evidence="3">MSr11367</strain>
    </source>
</reference>
<dbReference type="Proteomes" id="UP001374803">
    <property type="component" value="Chromosome"/>
</dbReference>
<gene>
    <name evidence="3" type="ORF">LVJ94_53135</name>
</gene>
<proteinExistence type="predicted"/>
<feature type="transmembrane region" description="Helical" evidence="2">
    <location>
        <begin position="69"/>
        <end position="88"/>
    </location>
</feature>
<feature type="transmembrane region" description="Helical" evidence="2">
    <location>
        <begin position="237"/>
        <end position="257"/>
    </location>
</feature>
<feature type="region of interest" description="Disordered" evidence="1">
    <location>
        <begin position="1"/>
        <end position="31"/>
    </location>
</feature>
<evidence type="ECO:0000313" key="4">
    <source>
        <dbReference type="Proteomes" id="UP001374803"/>
    </source>
</evidence>
<sequence>MPSMPSIPPRSSQPSRPPSQPPPPHEPELPQASRLTRFGSAVGVALVASVLASGPAAMRVTSSLEARGIWPGLAAATLVPMIVSVLTLRQARVGLRAFSLGDGRKRTWSLFLWVGFVFFTLLAFGALLRATTHHHALAGATFAILTGVAAIVLVPISLRLGSIAARWQTENRRVLLAAFVVALLAGALGIMLVLARILPGGASGATPAVSANLVDVLAFAMAALLASRPEFEARRTLALFGPPVAAALFIFGVRYLAASPTIGTTVEQRAPAFGPAVSILAAPDRGQESGSTGRAQQR</sequence>
<feature type="compositionally biased region" description="Pro residues" evidence="1">
    <location>
        <begin position="15"/>
        <end position="24"/>
    </location>
</feature>
<keyword evidence="2" id="KW-1133">Transmembrane helix</keyword>
<feature type="transmembrane region" description="Helical" evidence="2">
    <location>
        <begin position="134"/>
        <end position="154"/>
    </location>
</feature>
<dbReference type="RefSeq" id="WP_394835274.1">
    <property type="nucleotide sequence ID" value="NZ_CP089929.1"/>
</dbReference>
<feature type="transmembrane region" description="Helical" evidence="2">
    <location>
        <begin position="204"/>
        <end position="225"/>
    </location>
</feature>
<accession>A0ABZ2L440</accession>
<feature type="transmembrane region" description="Helical" evidence="2">
    <location>
        <begin position="108"/>
        <end position="128"/>
    </location>
</feature>
<keyword evidence="2" id="KW-0472">Membrane</keyword>
<dbReference type="EMBL" id="CP089983">
    <property type="protein sequence ID" value="WXB05628.1"/>
    <property type="molecule type" value="Genomic_DNA"/>
</dbReference>
<keyword evidence="4" id="KW-1185">Reference proteome</keyword>
<name>A0ABZ2L440_9BACT</name>
<evidence type="ECO:0000256" key="2">
    <source>
        <dbReference type="SAM" id="Phobius"/>
    </source>
</evidence>
<evidence type="ECO:0000313" key="3">
    <source>
        <dbReference type="EMBL" id="WXB05628.1"/>
    </source>
</evidence>
<keyword evidence="2" id="KW-0812">Transmembrane</keyword>